<name>A0A9P5XHK7_9AGAR</name>
<proteinExistence type="predicted"/>
<gene>
    <name evidence="2" type="ORF">P691DRAFT_702764</name>
</gene>
<dbReference type="OrthoDB" id="408373at2759"/>
<dbReference type="Pfam" id="PF12697">
    <property type="entry name" value="Abhydrolase_6"/>
    <property type="match status" value="1"/>
</dbReference>
<dbReference type="Proteomes" id="UP000807342">
    <property type="component" value="Unassembled WGS sequence"/>
</dbReference>
<reference evidence="2" key="1">
    <citation type="submission" date="2020-11" db="EMBL/GenBank/DDBJ databases">
        <authorList>
            <consortium name="DOE Joint Genome Institute"/>
            <person name="Ahrendt S."/>
            <person name="Riley R."/>
            <person name="Andreopoulos W."/>
            <person name="Labutti K."/>
            <person name="Pangilinan J."/>
            <person name="Ruiz-Duenas F.J."/>
            <person name="Barrasa J.M."/>
            <person name="Sanchez-Garcia M."/>
            <person name="Camarero S."/>
            <person name="Miyauchi S."/>
            <person name="Serrano A."/>
            <person name="Linde D."/>
            <person name="Babiker R."/>
            <person name="Drula E."/>
            <person name="Ayuso-Fernandez I."/>
            <person name="Pacheco R."/>
            <person name="Padilla G."/>
            <person name="Ferreira P."/>
            <person name="Barriuso J."/>
            <person name="Kellner H."/>
            <person name="Castanera R."/>
            <person name="Alfaro M."/>
            <person name="Ramirez L."/>
            <person name="Pisabarro A.G."/>
            <person name="Kuo A."/>
            <person name="Tritt A."/>
            <person name="Lipzen A."/>
            <person name="He G."/>
            <person name="Yan M."/>
            <person name="Ng V."/>
            <person name="Cullen D."/>
            <person name="Martin F."/>
            <person name="Rosso M.-N."/>
            <person name="Henrissat B."/>
            <person name="Hibbett D."/>
            <person name="Martinez A.T."/>
            <person name="Grigoriev I.V."/>
        </authorList>
    </citation>
    <scope>NUCLEOTIDE SEQUENCE</scope>
    <source>
        <strain evidence="2">MF-IS2</strain>
    </source>
</reference>
<dbReference type="AlphaFoldDB" id="A0A9P5XHK7"/>
<evidence type="ECO:0000313" key="2">
    <source>
        <dbReference type="EMBL" id="KAF9449690.1"/>
    </source>
</evidence>
<evidence type="ECO:0000259" key="1">
    <source>
        <dbReference type="Pfam" id="PF12697"/>
    </source>
</evidence>
<feature type="domain" description="AB hydrolase-1" evidence="1">
    <location>
        <begin position="37"/>
        <end position="282"/>
    </location>
</feature>
<dbReference type="InterPro" id="IPR000073">
    <property type="entry name" value="AB_hydrolase_1"/>
</dbReference>
<organism evidence="2 3">
    <name type="scientific">Macrolepiota fuliginosa MF-IS2</name>
    <dbReference type="NCBI Taxonomy" id="1400762"/>
    <lineage>
        <taxon>Eukaryota</taxon>
        <taxon>Fungi</taxon>
        <taxon>Dikarya</taxon>
        <taxon>Basidiomycota</taxon>
        <taxon>Agaricomycotina</taxon>
        <taxon>Agaricomycetes</taxon>
        <taxon>Agaricomycetidae</taxon>
        <taxon>Agaricales</taxon>
        <taxon>Agaricineae</taxon>
        <taxon>Agaricaceae</taxon>
        <taxon>Macrolepiota</taxon>
    </lineage>
</organism>
<evidence type="ECO:0000313" key="3">
    <source>
        <dbReference type="Proteomes" id="UP000807342"/>
    </source>
</evidence>
<dbReference type="InterPro" id="IPR029058">
    <property type="entry name" value="AB_hydrolase_fold"/>
</dbReference>
<protein>
    <submittedName>
        <fullName evidence="2">Alpha/beta-hydrolase</fullName>
    </submittedName>
</protein>
<keyword evidence="3" id="KW-1185">Reference proteome</keyword>
<accession>A0A9P5XHK7</accession>
<dbReference type="EMBL" id="MU151123">
    <property type="protein sequence ID" value="KAF9449690.1"/>
    <property type="molecule type" value="Genomic_DNA"/>
</dbReference>
<dbReference type="SUPFAM" id="SSF53474">
    <property type="entry name" value="alpha/beta-Hydrolases"/>
    <property type="match status" value="1"/>
</dbReference>
<comment type="caution">
    <text evidence="2">The sequence shown here is derived from an EMBL/GenBank/DDBJ whole genome shotgun (WGS) entry which is preliminary data.</text>
</comment>
<dbReference type="Gene3D" id="3.40.50.1820">
    <property type="entry name" value="alpha/beta hydrolase"/>
    <property type="match status" value="1"/>
</dbReference>
<sequence>MDISSFTQLKPRFVKSADGTEIYADAAGTRSPAVPVLILIHGFSMRKEAFDPMFKDPQWLSNSFLVRYDGRGQGRSGKPLTDAAWEPRRISEDFEAVCKEFGVKRAFVLGWSVGASQFVDIINYNTSNSVAISGLINISGAMYSSPTIISRMTRPETCSFILDLTQTTNVDAFQSATLRFCSLLSEHLSPDLYRILLEGIMLVPRGVASRLTSRVHDPEKMLKQARDGELELLLVTGGKDKLVDAEGIRGTFDESGWKLYIHKHIEGADHMPWVSTSDEFRDIVLGWIRGRHC</sequence>